<evidence type="ECO:0008006" key="5">
    <source>
        <dbReference type="Google" id="ProtNLM"/>
    </source>
</evidence>
<proteinExistence type="predicted"/>
<dbReference type="InterPro" id="IPR019674">
    <property type="entry name" value="Lipoprotein_LpqN/LpqT-like"/>
</dbReference>
<dbReference type="Proteomes" id="UP000093592">
    <property type="component" value="Unassembled WGS sequence"/>
</dbReference>
<feature type="compositionally biased region" description="Polar residues" evidence="2">
    <location>
        <begin position="52"/>
        <end position="67"/>
    </location>
</feature>
<accession>A0A1A2Z544</accession>
<evidence type="ECO:0000313" key="3">
    <source>
        <dbReference type="EMBL" id="OBI44291.1"/>
    </source>
</evidence>
<feature type="compositionally biased region" description="Pro residues" evidence="2">
    <location>
        <begin position="39"/>
        <end position="49"/>
    </location>
</feature>
<dbReference type="EMBL" id="LZKJ01000139">
    <property type="protein sequence ID" value="OBI44291.1"/>
    <property type="molecule type" value="Genomic_DNA"/>
</dbReference>
<feature type="compositionally biased region" description="Low complexity" evidence="2">
    <location>
        <begin position="81"/>
        <end position="109"/>
    </location>
</feature>
<sequence length="321" mass="32533">MMQIARGWRVLIAGLAVGSAGVMGLGGAVASADPLFPPRPNPAPVPAPPAATQNSLGTLGSVGNSMPGTAPALSPPPVSSPLPAAAPAQVPAAPTQVSPPLAAAAPAQPSLLPASSGTLRDYFQGKGVHLEPQQPRGFKALDITLPMPPGWTQVPDPNVPDPFAVIANRSSNSLYTSNAQVVVYKLIGDFDPNEAITHGYVDSQQLPAWQTTNASLGNFGSFPSSIIEGTYRQNDMTLNTSRRQVIATSGPDRYLVSLAVTTDAAQAVAEAPATDAIVNGFRVSAPAGTAPAVPPAAPAQAAAQPLPALPTLPGLSPAPTR</sequence>
<dbReference type="AlphaFoldDB" id="A0A1A2Z544"/>
<dbReference type="Pfam" id="PF10738">
    <property type="entry name" value="Lpp-LpqN"/>
    <property type="match status" value="1"/>
</dbReference>
<gene>
    <name evidence="3" type="ORF">A5707_03685</name>
</gene>
<dbReference type="Gene3D" id="3.40.1000.10">
    <property type="entry name" value="Mog1/PsbP, alpha/beta/alpha sandwich"/>
    <property type="match status" value="1"/>
</dbReference>
<evidence type="ECO:0000256" key="1">
    <source>
        <dbReference type="ARBA" id="ARBA00022729"/>
    </source>
</evidence>
<organism evidence="3 4">
    <name type="scientific">Mycobacterium kyorinense</name>
    <dbReference type="NCBI Taxonomy" id="487514"/>
    <lineage>
        <taxon>Bacteria</taxon>
        <taxon>Bacillati</taxon>
        <taxon>Actinomycetota</taxon>
        <taxon>Actinomycetes</taxon>
        <taxon>Mycobacteriales</taxon>
        <taxon>Mycobacteriaceae</taxon>
        <taxon>Mycobacterium</taxon>
    </lineage>
</organism>
<protein>
    <recommendedName>
        <fullName evidence="5">Proline-rich 28 kDa antigen</fullName>
    </recommendedName>
</protein>
<dbReference type="OrthoDB" id="4752473at2"/>
<dbReference type="RefSeq" id="WP_065015319.1">
    <property type="nucleotide sequence ID" value="NZ_LZKJ01000139.1"/>
</dbReference>
<feature type="region of interest" description="Disordered" evidence="2">
    <location>
        <begin position="288"/>
        <end position="321"/>
    </location>
</feature>
<name>A0A1A2Z544_9MYCO</name>
<feature type="compositionally biased region" description="Low complexity" evidence="2">
    <location>
        <begin position="298"/>
        <end position="321"/>
    </location>
</feature>
<reference evidence="4" key="1">
    <citation type="submission" date="2016-06" db="EMBL/GenBank/DDBJ databases">
        <authorList>
            <person name="Sutton G."/>
            <person name="Brinkac L."/>
            <person name="Sanka R."/>
            <person name="Adams M."/>
            <person name="Lau E."/>
            <person name="Sam S."/>
            <person name="Sreng N."/>
            <person name="Him V."/>
            <person name="Kerleguer A."/>
            <person name="Cheng S."/>
        </authorList>
    </citation>
    <scope>NUCLEOTIDE SEQUENCE [LARGE SCALE GENOMIC DNA]</scope>
    <source>
        <strain evidence="4">E861</strain>
    </source>
</reference>
<evidence type="ECO:0000256" key="2">
    <source>
        <dbReference type="SAM" id="MobiDB-lite"/>
    </source>
</evidence>
<evidence type="ECO:0000313" key="4">
    <source>
        <dbReference type="Proteomes" id="UP000093592"/>
    </source>
</evidence>
<keyword evidence="1" id="KW-0732">Signal</keyword>
<comment type="caution">
    <text evidence="3">The sequence shown here is derived from an EMBL/GenBank/DDBJ whole genome shotgun (WGS) entry which is preliminary data.</text>
</comment>
<feature type="region of interest" description="Disordered" evidence="2">
    <location>
        <begin position="39"/>
        <end position="109"/>
    </location>
</feature>